<feature type="domain" description="ABC transporter" evidence="4">
    <location>
        <begin position="77"/>
        <end position="323"/>
    </location>
</feature>
<dbReference type="PANTHER" id="PTHR43204:SF1">
    <property type="entry name" value="ABC TRANSPORTER I FAMILY MEMBER 6, CHLOROPLASTIC"/>
    <property type="match status" value="1"/>
</dbReference>
<dbReference type="Pfam" id="PF00005">
    <property type="entry name" value="ABC_tran"/>
    <property type="match status" value="1"/>
</dbReference>
<dbReference type="PROSITE" id="PS50893">
    <property type="entry name" value="ABC_TRANSPORTER_2"/>
    <property type="match status" value="1"/>
</dbReference>
<dbReference type="AlphaFoldDB" id="A0AAX4P2E9"/>
<organism evidence="5 6">
    <name type="scientific">Chloropicon roscoffensis</name>
    <dbReference type="NCBI Taxonomy" id="1461544"/>
    <lineage>
        <taxon>Eukaryota</taxon>
        <taxon>Viridiplantae</taxon>
        <taxon>Chlorophyta</taxon>
        <taxon>Chloropicophyceae</taxon>
        <taxon>Chloropicales</taxon>
        <taxon>Chloropicaceae</taxon>
        <taxon>Chloropicon</taxon>
    </lineage>
</organism>
<keyword evidence="6" id="KW-1185">Reference proteome</keyword>
<dbReference type="InterPro" id="IPR017871">
    <property type="entry name" value="ABC_transporter-like_CS"/>
</dbReference>
<evidence type="ECO:0000313" key="6">
    <source>
        <dbReference type="Proteomes" id="UP001472866"/>
    </source>
</evidence>
<evidence type="ECO:0000259" key="4">
    <source>
        <dbReference type="PROSITE" id="PS50893"/>
    </source>
</evidence>
<dbReference type="InterPro" id="IPR027417">
    <property type="entry name" value="P-loop_NTPase"/>
</dbReference>
<evidence type="ECO:0000256" key="1">
    <source>
        <dbReference type="ARBA" id="ARBA00022741"/>
    </source>
</evidence>
<dbReference type="EMBL" id="CP151502">
    <property type="protein sequence ID" value="WZN59929.1"/>
    <property type="molecule type" value="Genomic_DNA"/>
</dbReference>
<sequence length="326" mass="35353">MNVAGLQGARRSPGALAGRGLRSPHFALGASSGSGRQPCSTSLTRKGHRNRKRVGAATELAASVTQSDGGAQEAGVLEVTNLEAEIDGKRILNGLNLRVNKGEVHAIMGQNGCGKSTFSKVLVGHPDYSVVGGSVGYKGSDLFALEPEERAHAGLFLSFQYPVEIPGVNNTDFLRLACNSRRKALGQPEFDPLEFYGHVAPILEELKIDSKFLNRNVNEGFSGGERKRNEVLQLAVLESDLAILDEIDSGLDIDALREVAEAVNKLKEKRKDMAVVLITHYQRLLDYLEVDFVHIMKKGKVVKTGGPELARELESEGYASIDLEFE</sequence>
<reference evidence="5 6" key="1">
    <citation type="submission" date="2024-03" db="EMBL/GenBank/DDBJ databases">
        <title>Complete genome sequence of the green alga Chloropicon roscoffensis RCC1871.</title>
        <authorList>
            <person name="Lemieux C."/>
            <person name="Pombert J.-F."/>
            <person name="Otis C."/>
            <person name="Turmel M."/>
        </authorList>
    </citation>
    <scope>NUCLEOTIDE SEQUENCE [LARGE SCALE GENOMIC DNA]</scope>
    <source>
        <strain evidence="5 6">RCC1871</strain>
    </source>
</reference>
<keyword evidence="1" id="KW-0547">Nucleotide-binding</keyword>
<gene>
    <name evidence="5" type="ORF">HKI87_02g14570</name>
</gene>
<feature type="compositionally biased region" description="Basic residues" evidence="3">
    <location>
        <begin position="45"/>
        <end position="54"/>
    </location>
</feature>
<feature type="region of interest" description="Disordered" evidence="3">
    <location>
        <begin position="1"/>
        <end position="56"/>
    </location>
</feature>
<dbReference type="GO" id="GO:0005524">
    <property type="term" value="F:ATP binding"/>
    <property type="evidence" value="ECO:0007669"/>
    <property type="project" value="UniProtKB-KW"/>
</dbReference>
<dbReference type="PANTHER" id="PTHR43204">
    <property type="entry name" value="ABC TRANSPORTER I FAMILY MEMBER 6, CHLOROPLASTIC"/>
    <property type="match status" value="1"/>
</dbReference>
<dbReference type="SMART" id="SM00382">
    <property type="entry name" value="AAA"/>
    <property type="match status" value="1"/>
</dbReference>
<accession>A0AAX4P2E9</accession>
<dbReference type="InterPro" id="IPR003439">
    <property type="entry name" value="ABC_transporter-like_ATP-bd"/>
</dbReference>
<dbReference type="Proteomes" id="UP001472866">
    <property type="component" value="Chromosome 02"/>
</dbReference>
<dbReference type="NCBIfam" id="TIGR01978">
    <property type="entry name" value="sufC"/>
    <property type="match status" value="1"/>
</dbReference>
<dbReference type="Gene3D" id="3.40.50.300">
    <property type="entry name" value="P-loop containing nucleotide triphosphate hydrolases"/>
    <property type="match status" value="1"/>
</dbReference>
<dbReference type="PROSITE" id="PS00211">
    <property type="entry name" value="ABC_TRANSPORTER_1"/>
    <property type="match status" value="1"/>
</dbReference>
<proteinExistence type="predicted"/>
<dbReference type="InterPro" id="IPR003593">
    <property type="entry name" value="AAA+_ATPase"/>
</dbReference>
<feature type="compositionally biased region" description="Polar residues" evidence="3">
    <location>
        <begin position="31"/>
        <end position="44"/>
    </location>
</feature>
<protein>
    <submittedName>
        <fullName evidence="5">Iron-sulfur cluster assembly ATPase</fullName>
    </submittedName>
</protein>
<dbReference type="InterPro" id="IPR010230">
    <property type="entry name" value="FeS-cluster_ATPase_SufC"/>
</dbReference>
<name>A0AAX4P2E9_9CHLO</name>
<dbReference type="CDD" id="cd03217">
    <property type="entry name" value="ABC_FeS_Assembly"/>
    <property type="match status" value="1"/>
</dbReference>
<keyword evidence="2" id="KW-0067">ATP-binding</keyword>
<evidence type="ECO:0000256" key="3">
    <source>
        <dbReference type="SAM" id="MobiDB-lite"/>
    </source>
</evidence>
<dbReference type="SUPFAM" id="SSF52540">
    <property type="entry name" value="P-loop containing nucleoside triphosphate hydrolases"/>
    <property type="match status" value="1"/>
</dbReference>
<dbReference type="GO" id="GO:0016887">
    <property type="term" value="F:ATP hydrolysis activity"/>
    <property type="evidence" value="ECO:0007669"/>
    <property type="project" value="InterPro"/>
</dbReference>
<evidence type="ECO:0000313" key="5">
    <source>
        <dbReference type="EMBL" id="WZN59929.1"/>
    </source>
</evidence>
<evidence type="ECO:0000256" key="2">
    <source>
        <dbReference type="ARBA" id="ARBA00022840"/>
    </source>
</evidence>